<name>A0A371CPZ7_9APHY</name>
<feature type="non-terminal residue" evidence="1">
    <location>
        <position position="1"/>
    </location>
</feature>
<reference evidence="1 2" key="1">
    <citation type="journal article" date="2018" name="Biotechnol. Biofuels">
        <title>Integrative visual omics of the white-rot fungus Polyporus brumalis exposes the biotechnological potential of its oxidative enzymes for delignifying raw plant biomass.</title>
        <authorList>
            <person name="Miyauchi S."/>
            <person name="Rancon A."/>
            <person name="Drula E."/>
            <person name="Hage H."/>
            <person name="Chaduli D."/>
            <person name="Favel A."/>
            <person name="Grisel S."/>
            <person name="Henrissat B."/>
            <person name="Herpoel-Gimbert I."/>
            <person name="Ruiz-Duenas F.J."/>
            <person name="Chevret D."/>
            <person name="Hainaut M."/>
            <person name="Lin J."/>
            <person name="Wang M."/>
            <person name="Pangilinan J."/>
            <person name="Lipzen A."/>
            <person name="Lesage-Meessen L."/>
            <person name="Navarro D."/>
            <person name="Riley R."/>
            <person name="Grigoriev I.V."/>
            <person name="Zhou S."/>
            <person name="Raouche S."/>
            <person name="Rosso M.N."/>
        </authorList>
    </citation>
    <scope>NUCLEOTIDE SEQUENCE [LARGE SCALE GENOMIC DNA]</scope>
    <source>
        <strain evidence="1 2">BRFM 1820</strain>
    </source>
</reference>
<protein>
    <submittedName>
        <fullName evidence="1">Uncharacterized protein</fullName>
    </submittedName>
</protein>
<keyword evidence="2" id="KW-1185">Reference proteome</keyword>
<sequence length="59" mass="6612">PFMMMENKPLQCLFKMLYAKVQIPSDATVLCDVKEKIDIAKAGPCLPFGSLFAQRSEAF</sequence>
<dbReference type="AlphaFoldDB" id="A0A371CPZ7"/>
<dbReference type="EMBL" id="KZ857488">
    <property type="protein sequence ID" value="RDX42277.1"/>
    <property type="molecule type" value="Genomic_DNA"/>
</dbReference>
<evidence type="ECO:0000313" key="2">
    <source>
        <dbReference type="Proteomes" id="UP000256964"/>
    </source>
</evidence>
<accession>A0A371CPZ7</accession>
<evidence type="ECO:0000313" key="1">
    <source>
        <dbReference type="EMBL" id="RDX42277.1"/>
    </source>
</evidence>
<organism evidence="1 2">
    <name type="scientific">Lentinus brumalis</name>
    <dbReference type="NCBI Taxonomy" id="2498619"/>
    <lineage>
        <taxon>Eukaryota</taxon>
        <taxon>Fungi</taxon>
        <taxon>Dikarya</taxon>
        <taxon>Basidiomycota</taxon>
        <taxon>Agaricomycotina</taxon>
        <taxon>Agaricomycetes</taxon>
        <taxon>Polyporales</taxon>
        <taxon>Polyporaceae</taxon>
        <taxon>Lentinus</taxon>
    </lineage>
</organism>
<gene>
    <name evidence="1" type="ORF">OH76DRAFT_1363076</name>
</gene>
<proteinExistence type="predicted"/>
<dbReference type="Proteomes" id="UP000256964">
    <property type="component" value="Unassembled WGS sequence"/>
</dbReference>